<reference evidence="1" key="2">
    <citation type="submission" date="2021-09" db="EMBL/GenBank/DDBJ databases">
        <authorList>
            <person name="Jia N."/>
            <person name="Wang J."/>
            <person name="Shi W."/>
            <person name="Du L."/>
            <person name="Sun Y."/>
            <person name="Zhan W."/>
            <person name="Jiang J."/>
            <person name="Wang Q."/>
            <person name="Zhang B."/>
            <person name="Ji P."/>
            <person name="Sakyi L.B."/>
            <person name="Cui X."/>
            <person name="Yuan T."/>
            <person name="Jiang B."/>
            <person name="Yang W."/>
            <person name="Lam T.T.-Y."/>
            <person name="Chang Q."/>
            <person name="Ding S."/>
            <person name="Wang X."/>
            <person name="Zhu J."/>
            <person name="Ruan X."/>
            <person name="Zhao L."/>
            <person name="Wei J."/>
            <person name="Que T."/>
            <person name="Du C."/>
            <person name="Cheng J."/>
            <person name="Dai P."/>
            <person name="Han X."/>
            <person name="Huang E."/>
            <person name="Gao Y."/>
            <person name="Liu J."/>
            <person name="Shao H."/>
            <person name="Ye R."/>
            <person name="Li L."/>
            <person name="Wei W."/>
            <person name="Wang X."/>
            <person name="Wang C."/>
            <person name="Huo Q."/>
            <person name="Li W."/>
            <person name="Guo W."/>
            <person name="Chen H."/>
            <person name="Chen S."/>
            <person name="Zhou L."/>
            <person name="Zhou L."/>
            <person name="Ni X."/>
            <person name="Tian J."/>
            <person name="Zhou Y."/>
            <person name="Sheng Y."/>
            <person name="Liu T."/>
            <person name="Pan Y."/>
            <person name="Xia L."/>
            <person name="Li J."/>
            <person name="Zhao F."/>
            <person name="Cao W."/>
        </authorList>
    </citation>
    <scope>NUCLEOTIDE SEQUENCE</scope>
    <source>
        <strain evidence="1">Rmic-2018</strain>
        <tissue evidence="1">Larvae</tissue>
    </source>
</reference>
<accession>A0A9J6E4X1</accession>
<gene>
    <name evidence="1" type="ORF">HPB51_001885</name>
</gene>
<keyword evidence="2" id="KW-1185">Reference proteome</keyword>
<organism evidence="1 2">
    <name type="scientific">Rhipicephalus microplus</name>
    <name type="common">Cattle tick</name>
    <name type="synonym">Boophilus microplus</name>
    <dbReference type="NCBI Taxonomy" id="6941"/>
    <lineage>
        <taxon>Eukaryota</taxon>
        <taxon>Metazoa</taxon>
        <taxon>Ecdysozoa</taxon>
        <taxon>Arthropoda</taxon>
        <taxon>Chelicerata</taxon>
        <taxon>Arachnida</taxon>
        <taxon>Acari</taxon>
        <taxon>Parasitiformes</taxon>
        <taxon>Ixodida</taxon>
        <taxon>Ixodoidea</taxon>
        <taxon>Ixodidae</taxon>
        <taxon>Rhipicephalinae</taxon>
        <taxon>Rhipicephalus</taxon>
        <taxon>Boophilus</taxon>
    </lineage>
</organism>
<dbReference type="Proteomes" id="UP000821866">
    <property type="component" value="Chromosome 3"/>
</dbReference>
<protein>
    <submittedName>
        <fullName evidence="1">Uncharacterized protein</fullName>
    </submittedName>
</protein>
<evidence type="ECO:0000313" key="2">
    <source>
        <dbReference type="Proteomes" id="UP000821866"/>
    </source>
</evidence>
<reference evidence="1" key="1">
    <citation type="journal article" date="2020" name="Cell">
        <title>Large-Scale Comparative Analyses of Tick Genomes Elucidate Their Genetic Diversity and Vector Capacities.</title>
        <authorList>
            <consortium name="Tick Genome and Microbiome Consortium (TIGMIC)"/>
            <person name="Jia N."/>
            <person name="Wang J."/>
            <person name="Shi W."/>
            <person name="Du L."/>
            <person name="Sun Y."/>
            <person name="Zhan W."/>
            <person name="Jiang J.F."/>
            <person name="Wang Q."/>
            <person name="Zhang B."/>
            <person name="Ji P."/>
            <person name="Bell-Sakyi L."/>
            <person name="Cui X.M."/>
            <person name="Yuan T.T."/>
            <person name="Jiang B.G."/>
            <person name="Yang W.F."/>
            <person name="Lam T.T."/>
            <person name="Chang Q.C."/>
            <person name="Ding S.J."/>
            <person name="Wang X.J."/>
            <person name="Zhu J.G."/>
            <person name="Ruan X.D."/>
            <person name="Zhao L."/>
            <person name="Wei J.T."/>
            <person name="Ye R.Z."/>
            <person name="Que T.C."/>
            <person name="Du C.H."/>
            <person name="Zhou Y.H."/>
            <person name="Cheng J.X."/>
            <person name="Dai P.F."/>
            <person name="Guo W.B."/>
            <person name="Han X.H."/>
            <person name="Huang E.J."/>
            <person name="Li L.F."/>
            <person name="Wei W."/>
            <person name="Gao Y.C."/>
            <person name="Liu J.Z."/>
            <person name="Shao H.Z."/>
            <person name="Wang X."/>
            <person name="Wang C.C."/>
            <person name="Yang T.C."/>
            <person name="Huo Q.B."/>
            <person name="Li W."/>
            <person name="Chen H.Y."/>
            <person name="Chen S.E."/>
            <person name="Zhou L.G."/>
            <person name="Ni X.B."/>
            <person name="Tian J.H."/>
            <person name="Sheng Y."/>
            <person name="Liu T."/>
            <person name="Pan Y.S."/>
            <person name="Xia L.Y."/>
            <person name="Li J."/>
            <person name="Zhao F."/>
            <person name="Cao W.C."/>
        </authorList>
    </citation>
    <scope>NUCLEOTIDE SEQUENCE</scope>
    <source>
        <strain evidence="1">Rmic-2018</strain>
    </source>
</reference>
<proteinExistence type="predicted"/>
<name>A0A9J6E4X1_RHIMP</name>
<dbReference type="AlphaFoldDB" id="A0A9J6E4X1"/>
<dbReference type="EMBL" id="JABSTU010000005">
    <property type="protein sequence ID" value="KAH8029603.1"/>
    <property type="molecule type" value="Genomic_DNA"/>
</dbReference>
<comment type="caution">
    <text evidence="1">The sequence shown here is derived from an EMBL/GenBank/DDBJ whole genome shotgun (WGS) entry which is preliminary data.</text>
</comment>
<evidence type="ECO:0000313" key="1">
    <source>
        <dbReference type="EMBL" id="KAH8029603.1"/>
    </source>
</evidence>
<sequence>MRLLSISSCCKRILKQRDEFKLHFTMCKDKYRCYDAEILSEMHRDPVNKLCLVFLNLVPQEFSRVNLAIPLENRNQMQLPYCLENLYRSLISRVLIPSHIPAAGEKLLEVNLEDNATHLPLADVDFKVLFNMEVAASKPSAEQERDC</sequence>